<dbReference type="AlphaFoldDB" id="A0AAE6SN07"/>
<evidence type="ECO:0000313" key="4">
    <source>
        <dbReference type="EMBL" id="QHQ53572.1"/>
    </source>
</evidence>
<feature type="domain" description="GGDEF" evidence="3">
    <location>
        <begin position="376"/>
        <end position="512"/>
    </location>
</feature>
<dbReference type="InterPro" id="IPR024615">
    <property type="entry name" value="CRISPR-assoc_Cmr2_N"/>
</dbReference>
<evidence type="ECO:0000256" key="2">
    <source>
        <dbReference type="ARBA" id="ARBA00023118"/>
    </source>
</evidence>
<protein>
    <submittedName>
        <fullName evidence="4">Type III-B CRISPR-associated protein Cas10/Cmr2</fullName>
    </submittedName>
</protein>
<dbReference type="InterPro" id="IPR000160">
    <property type="entry name" value="GGDEF_dom"/>
</dbReference>
<dbReference type="Pfam" id="PF22335">
    <property type="entry name" value="Cas10-Cmr2_palm2"/>
    <property type="match status" value="1"/>
</dbReference>
<dbReference type="InterPro" id="IPR054767">
    <property type="entry name" value="Cas10-Cmr2_palm2"/>
</dbReference>
<keyword evidence="1" id="KW-0547">Nucleotide-binding</keyword>
<dbReference type="InterPro" id="IPR038242">
    <property type="entry name" value="Cmr2_N"/>
</dbReference>
<evidence type="ECO:0000256" key="1">
    <source>
        <dbReference type="ARBA" id="ARBA00022741"/>
    </source>
</evidence>
<dbReference type="Gene3D" id="3.30.70.2220">
    <property type="entry name" value="CRISPR-Cas system, Cmr2 subunit, D1 domain, cysteine cluster"/>
    <property type="match status" value="1"/>
</dbReference>
<dbReference type="Pfam" id="PF12469">
    <property type="entry name" value="Cmr2_N"/>
    <property type="match status" value="1"/>
</dbReference>
<accession>A0AAE6SN07</accession>
<organism evidence="4 5">
    <name type="scientific">Aeromonas media</name>
    <dbReference type="NCBI Taxonomy" id="651"/>
    <lineage>
        <taxon>Bacteria</taxon>
        <taxon>Pseudomonadati</taxon>
        <taxon>Pseudomonadota</taxon>
        <taxon>Gammaproteobacteria</taxon>
        <taxon>Aeromonadales</taxon>
        <taxon>Aeromonadaceae</taxon>
        <taxon>Aeromonas</taxon>
    </lineage>
</organism>
<sequence length="660" mass="73532">MNQSHFHFTLGPVQAFVAQARRTRDFWAGSFLLSWLSSVAIKSVEAQQGEIAFPKPQPDYMAWLTGQGEGEAPKQGTIPNRFKALSAQIGHDFDPALVCASVQQAWQGLAELIWQGDIAPLAAQLGDVRLAATREIWDRQVKGFWEINWVISQDATAGSLLDRRKNWRSHLSPIEPGVKCMLMEGWQELSGLATPNRQGLSMFWETVRHGPAPELMVDIREGEVLCALAFIKRRFARYFDQLQLAMPGEWTLHGWTLPSSVPSLAHIAAGRWLEKLVTQAERTGNRDLLESFLLDLESARLDAANEKEASLPGITALAKAVSLDNVATLDGSLWFATQLSQKKDESLRLRQMHLAEHALQSLNRLQKILAIGTPHPFYAVLLMDGDSLGSQMSDPAKQAGISAALNEFTESAAQIVERHNGFLVYAGGDDVLALLGVSDAMACAAELRQSYADCFAQQNRQHQSHIVSTLSGAINIGHIKWPLRALLFDAHHLLDDIAKEMTGRDALAIRVWKHDKPHLCWSQPWEVLLGEQGNRVEWLLGHFAQGVTSNGFLFKLQTLITSLRLDQPHDFSEKSMRDLLWAEYCQSLGRQPKGHELDKRWLEELVTLSTPHVRSLENNTATLTPQHLLTPDAALLLRFLHEAYLAAGHLSVQSGLEQTC</sequence>
<dbReference type="InterPro" id="IPR013407">
    <property type="entry name" value="CRISPR-assoc_prot_Cmr2"/>
</dbReference>
<dbReference type="Proteomes" id="UP000463871">
    <property type="component" value="Plasmid pMC64A"/>
</dbReference>
<keyword evidence="2" id="KW-0051">Antiviral defense</keyword>
<dbReference type="GO" id="GO:0000166">
    <property type="term" value="F:nucleotide binding"/>
    <property type="evidence" value="ECO:0007669"/>
    <property type="project" value="UniProtKB-KW"/>
</dbReference>
<name>A0AAE6SN07_AERME</name>
<dbReference type="NCBIfam" id="TIGR02577">
    <property type="entry name" value="cas_TM1794_Cmr2"/>
    <property type="match status" value="1"/>
</dbReference>
<proteinExistence type="predicted"/>
<evidence type="ECO:0000259" key="3">
    <source>
        <dbReference type="PROSITE" id="PS50887"/>
    </source>
</evidence>
<dbReference type="GO" id="GO:0051607">
    <property type="term" value="P:defense response to virus"/>
    <property type="evidence" value="ECO:0007669"/>
    <property type="project" value="UniProtKB-KW"/>
</dbReference>
<keyword evidence="4" id="KW-0614">Plasmid</keyword>
<geneLocation type="plasmid" evidence="5">
    <name>pmc64a</name>
</geneLocation>
<dbReference type="Gene3D" id="3.30.70.270">
    <property type="match status" value="1"/>
</dbReference>
<gene>
    <name evidence="4" type="primary">cas10</name>
    <name evidence="4" type="ORF">GWI30_22210</name>
</gene>
<dbReference type="InterPro" id="IPR043128">
    <property type="entry name" value="Rev_trsase/Diguanyl_cyclase"/>
</dbReference>
<dbReference type="EMBL" id="CP047963">
    <property type="protein sequence ID" value="QHQ53572.1"/>
    <property type="molecule type" value="Genomic_DNA"/>
</dbReference>
<dbReference type="RefSeq" id="WP_161507918.1">
    <property type="nucleotide sequence ID" value="NZ_CAWPID010000002.1"/>
</dbReference>
<reference evidence="4 5" key="1">
    <citation type="submission" date="2020-01" db="EMBL/GenBank/DDBJ databases">
        <title>Complete genome of Aeromonas media MC64.</title>
        <authorList>
            <person name="Cao G."/>
            <person name="Fu J."/>
            <person name="Zhong C."/>
        </authorList>
    </citation>
    <scope>NUCLEOTIDE SEQUENCE [LARGE SCALE GENOMIC DNA]</scope>
    <source>
        <strain evidence="4 5">MC64</strain>
        <plasmid evidence="5">pmc64a</plasmid>
    </source>
</reference>
<evidence type="ECO:0000313" key="5">
    <source>
        <dbReference type="Proteomes" id="UP000463871"/>
    </source>
</evidence>
<dbReference type="PROSITE" id="PS50887">
    <property type="entry name" value="GGDEF"/>
    <property type="match status" value="1"/>
</dbReference>